<feature type="non-terminal residue" evidence="1">
    <location>
        <position position="178"/>
    </location>
</feature>
<name>A0A1L9V699_ASPGL</name>
<dbReference type="STRING" id="1160497.A0A1L9V699"/>
<protein>
    <submittedName>
        <fullName evidence="1">Uncharacterized protein</fullName>
    </submittedName>
</protein>
<dbReference type="EMBL" id="KV878918">
    <property type="protein sequence ID" value="OJJ79450.1"/>
    <property type="molecule type" value="Genomic_DNA"/>
</dbReference>
<dbReference type="GeneID" id="34466874"/>
<proteinExistence type="predicted"/>
<accession>A0A1L9V699</accession>
<keyword evidence="2" id="KW-1185">Reference proteome</keyword>
<dbReference type="RefSeq" id="XP_022396148.1">
    <property type="nucleotide sequence ID" value="XM_022550614.1"/>
</dbReference>
<evidence type="ECO:0000313" key="2">
    <source>
        <dbReference type="Proteomes" id="UP000184300"/>
    </source>
</evidence>
<evidence type="ECO:0000313" key="1">
    <source>
        <dbReference type="EMBL" id="OJJ79450.1"/>
    </source>
</evidence>
<reference evidence="2" key="1">
    <citation type="journal article" date="2017" name="Genome Biol.">
        <title>Comparative genomics reveals high biological diversity and specific adaptations in the industrially and medically important fungal genus Aspergillus.</title>
        <authorList>
            <person name="de Vries R.P."/>
            <person name="Riley R."/>
            <person name="Wiebenga A."/>
            <person name="Aguilar-Osorio G."/>
            <person name="Amillis S."/>
            <person name="Uchima C.A."/>
            <person name="Anderluh G."/>
            <person name="Asadollahi M."/>
            <person name="Askin M."/>
            <person name="Barry K."/>
            <person name="Battaglia E."/>
            <person name="Bayram O."/>
            <person name="Benocci T."/>
            <person name="Braus-Stromeyer S.A."/>
            <person name="Caldana C."/>
            <person name="Canovas D."/>
            <person name="Cerqueira G.C."/>
            <person name="Chen F."/>
            <person name="Chen W."/>
            <person name="Choi C."/>
            <person name="Clum A."/>
            <person name="Dos Santos R.A."/>
            <person name="Damasio A.R."/>
            <person name="Diallinas G."/>
            <person name="Emri T."/>
            <person name="Fekete E."/>
            <person name="Flipphi M."/>
            <person name="Freyberg S."/>
            <person name="Gallo A."/>
            <person name="Gournas C."/>
            <person name="Habgood R."/>
            <person name="Hainaut M."/>
            <person name="Harispe M.L."/>
            <person name="Henrissat B."/>
            <person name="Hilden K.S."/>
            <person name="Hope R."/>
            <person name="Hossain A."/>
            <person name="Karabika E."/>
            <person name="Karaffa L."/>
            <person name="Karanyi Z."/>
            <person name="Krasevec N."/>
            <person name="Kuo A."/>
            <person name="Kusch H."/>
            <person name="LaButti K."/>
            <person name="Lagendijk E.L."/>
            <person name="Lapidus A."/>
            <person name="Levasseur A."/>
            <person name="Lindquist E."/>
            <person name="Lipzen A."/>
            <person name="Logrieco A.F."/>
            <person name="MacCabe A."/>
            <person name="Maekelae M.R."/>
            <person name="Malavazi I."/>
            <person name="Melin P."/>
            <person name="Meyer V."/>
            <person name="Mielnichuk N."/>
            <person name="Miskei M."/>
            <person name="Molnar A.P."/>
            <person name="Mule G."/>
            <person name="Ngan C.Y."/>
            <person name="Orejas M."/>
            <person name="Orosz E."/>
            <person name="Ouedraogo J.P."/>
            <person name="Overkamp K.M."/>
            <person name="Park H.-S."/>
            <person name="Perrone G."/>
            <person name="Piumi F."/>
            <person name="Punt P.J."/>
            <person name="Ram A.F."/>
            <person name="Ramon A."/>
            <person name="Rauscher S."/>
            <person name="Record E."/>
            <person name="Riano-Pachon D.M."/>
            <person name="Robert V."/>
            <person name="Roehrig J."/>
            <person name="Ruller R."/>
            <person name="Salamov A."/>
            <person name="Salih N.S."/>
            <person name="Samson R.A."/>
            <person name="Sandor E."/>
            <person name="Sanguinetti M."/>
            <person name="Schuetze T."/>
            <person name="Sepcic K."/>
            <person name="Shelest E."/>
            <person name="Sherlock G."/>
            <person name="Sophianopoulou V."/>
            <person name="Squina F.M."/>
            <person name="Sun H."/>
            <person name="Susca A."/>
            <person name="Todd R.B."/>
            <person name="Tsang A."/>
            <person name="Unkles S.E."/>
            <person name="van de Wiele N."/>
            <person name="van Rossen-Uffink D."/>
            <person name="Oliveira J.V."/>
            <person name="Vesth T.C."/>
            <person name="Visser J."/>
            <person name="Yu J.-H."/>
            <person name="Zhou M."/>
            <person name="Andersen M.R."/>
            <person name="Archer D.B."/>
            <person name="Baker S.E."/>
            <person name="Benoit I."/>
            <person name="Brakhage A.A."/>
            <person name="Braus G.H."/>
            <person name="Fischer R."/>
            <person name="Frisvad J.C."/>
            <person name="Goldman G.H."/>
            <person name="Houbraken J."/>
            <person name="Oakley B."/>
            <person name="Pocsi I."/>
            <person name="Scazzocchio C."/>
            <person name="Seiboth B."/>
            <person name="vanKuyk P.A."/>
            <person name="Wortman J."/>
            <person name="Dyer P.S."/>
            <person name="Grigoriev I.V."/>
        </authorList>
    </citation>
    <scope>NUCLEOTIDE SEQUENCE [LARGE SCALE GENOMIC DNA]</scope>
    <source>
        <strain evidence="2">CBS 516.65</strain>
    </source>
</reference>
<gene>
    <name evidence="1" type="ORF">ASPGLDRAFT_97691</name>
</gene>
<dbReference type="Proteomes" id="UP000184300">
    <property type="component" value="Unassembled WGS sequence"/>
</dbReference>
<dbReference type="OrthoDB" id="4367324at2759"/>
<organism evidence="1 2">
    <name type="scientific">Aspergillus glaucus CBS 516.65</name>
    <dbReference type="NCBI Taxonomy" id="1160497"/>
    <lineage>
        <taxon>Eukaryota</taxon>
        <taxon>Fungi</taxon>
        <taxon>Dikarya</taxon>
        <taxon>Ascomycota</taxon>
        <taxon>Pezizomycotina</taxon>
        <taxon>Eurotiomycetes</taxon>
        <taxon>Eurotiomycetidae</taxon>
        <taxon>Eurotiales</taxon>
        <taxon>Aspergillaceae</taxon>
        <taxon>Aspergillus</taxon>
        <taxon>Aspergillus subgen. Aspergillus</taxon>
    </lineage>
</organism>
<dbReference type="AlphaFoldDB" id="A0A1L9V699"/>
<sequence length="178" mass="20689">NDSANYRDITNIQPWQDFNFNTIWNEHNHVLMNATVEYDSLPPSPQRSVNSETLVRAEVCELLRPRIRCALRSSFAFTASFWGMQSLTELTFNTGKAARVIHQCEPDLAFFDINVQIGHAENRVPWDIKPSYKWNRAMKNAPGSPYLQNEFKQVLSQVNLYMKQHGTRYGFVFTNQEL</sequence>
<feature type="non-terminal residue" evidence="1">
    <location>
        <position position="1"/>
    </location>
</feature>
<dbReference type="VEuPathDB" id="FungiDB:ASPGLDRAFT_97691"/>